<protein>
    <submittedName>
        <fullName evidence="2">Uncharacterized protein</fullName>
    </submittedName>
</protein>
<dbReference type="RefSeq" id="WP_152603467.1">
    <property type="nucleotide sequence ID" value="NZ_CABVQD010000061.1"/>
</dbReference>
<organism evidence="2 3">
    <name type="scientific">Burkholderia paludis</name>
    <dbReference type="NCBI Taxonomy" id="1506587"/>
    <lineage>
        <taxon>Bacteria</taxon>
        <taxon>Pseudomonadati</taxon>
        <taxon>Pseudomonadota</taxon>
        <taxon>Betaproteobacteria</taxon>
        <taxon>Burkholderiales</taxon>
        <taxon>Burkholderiaceae</taxon>
        <taxon>Burkholderia</taxon>
        <taxon>Burkholderia cepacia complex</taxon>
    </lineage>
</organism>
<keyword evidence="3" id="KW-1185">Reference proteome</keyword>
<evidence type="ECO:0000313" key="2">
    <source>
        <dbReference type="EMBL" id="VWC48039.1"/>
    </source>
</evidence>
<reference evidence="2 3" key="1">
    <citation type="submission" date="2019-09" db="EMBL/GenBank/DDBJ databases">
        <authorList>
            <person name="Depoorter E."/>
        </authorList>
    </citation>
    <scope>NUCLEOTIDE SEQUENCE [LARGE SCALE GENOMIC DNA]</scope>
    <source>
        <strain evidence="2">LMG 30113</strain>
    </source>
</reference>
<evidence type="ECO:0000313" key="3">
    <source>
        <dbReference type="Proteomes" id="UP000494330"/>
    </source>
</evidence>
<feature type="compositionally biased region" description="Acidic residues" evidence="1">
    <location>
        <begin position="129"/>
        <end position="139"/>
    </location>
</feature>
<feature type="region of interest" description="Disordered" evidence="1">
    <location>
        <begin position="99"/>
        <end position="150"/>
    </location>
</feature>
<dbReference type="AlphaFoldDB" id="A0A6J5F6C7"/>
<dbReference type="Proteomes" id="UP000494330">
    <property type="component" value="Unassembled WGS sequence"/>
</dbReference>
<name>A0A6J5F6C7_9BURK</name>
<evidence type="ECO:0000256" key="1">
    <source>
        <dbReference type="SAM" id="MobiDB-lite"/>
    </source>
</evidence>
<sequence>MLSHPHYVSQVETSRGRDPLGLQSSVMTLYRQVYPGLNNRARYIRVYSAICWMVQQIWGVLGQDATEDEIQDAFDTGMPKIQLLLVWANARAEVPALPGSTRRWPAEGTSANLTFREMPTPSATYPSDSDSEDIDDEPTGSDGTTFLGPDEYAPSITNGLRLIERWSGYNNVFELTEAGETLANAFKEMVAGQDPQQVEWLRNLDAITIDADGVDALWKILRLDKPTAAERKAFAAQFFPEKPAFALESNFRHRRDGLTLALRALAAEESASGMPGTYIPVGQIRHTMARGFATDGTPLDLTDLAETQRAWQSLQIRKYLKVALEILFRSCEVRTHHAMVKSFARDENGKRIAVPRTIDAIARTVGELAEEHLTFQVGTVGDLLDAFKAAQGTASSLYLAGLQQSVLDLQENMRLMVSKSHFPLSASKDSSEGDAVASALCALLWCAVETPNLPVASREESGDRLTLPVLQDLVERFKHSRPAEFVAEVASNHVLNLHLTVVGERCIEDFEANRPVKDRYRILAGDEGLERNQLGGARLSTAEEMRDILLHALFLLAQAGFVTQHPSQPQSFRITAVGRRRAATDLAALDASAGEDRSAPTHN</sequence>
<proteinExistence type="predicted"/>
<gene>
    <name evidence="2" type="ORF">BPA30113_07484</name>
</gene>
<accession>A0A6J5F6C7</accession>
<dbReference type="EMBL" id="CABVQD010000061">
    <property type="protein sequence ID" value="VWC48039.1"/>
    <property type="molecule type" value="Genomic_DNA"/>
</dbReference>